<feature type="non-terminal residue" evidence="2">
    <location>
        <position position="1"/>
    </location>
</feature>
<dbReference type="AlphaFoldDB" id="A0AAV7M5M6"/>
<proteinExistence type="predicted"/>
<accession>A0AAV7M5M6</accession>
<comment type="caution">
    <text evidence="2">The sequence shown here is derived from an EMBL/GenBank/DDBJ whole genome shotgun (WGS) entry which is preliminary data.</text>
</comment>
<evidence type="ECO:0000313" key="3">
    <source>
        <dbReference type="Proteomes" id="UP001066276"/>
    </source>
</evidence>
<dbReference type="EMBL" id="JANPWB010000014">
    <property type="protein sequence ID" value="KAJ1097879.1"/>
    <property type="molecule type" value="Genomic_DNA"/>
</dbReference>
<gene>
    <name evidence="2" type="ORF">NDU88_002995</name>
</gene>
<name>A0AAV7M5M6_PLEWA</name>
<evidence type="ECO:0000313" key="2">
    <source>
        <dbReference type="EMBL" id="KAJ1097879.1"/>
    </source>
</evidence>
<reference evidence="2" key="1">
    <citation type="journal article" date="2022" name="bioRxiv">
        <title>Sequencing and chromosome-scale assembly of the giantPleurodeles waltlgenome.</title>
        <authorList>
            <person name="Brown T."/>
            <person name="Elewa A."/>
            <person name="Iarovenko S."/>
            <person name="Subramanian E."/>
            <person name="Araus A.J."/>
            <person name="Petzold A."/>
            <person name="Susuki M."/>
            <person name="Suzuki K.-i.T."/>
            <person name="Hayashi T."/>
            <person name="Toyoda A."/>
            <person name="Oliveira C."/>
            <person name="Osipova E."/>
            <person name="Leigh N.D."/>
            <person name="Simon A."/>
            <person name="Yun M.H."/>
        </authorList>
    </citation>
    <scope>NUCLEOTIDE SEQUENCE</scope>
    <source>
        <strain evidence="2">20211129_DDA</strain>
        <tissue evidence="2">Liver</tissue>
    </source>
</reference>
<feature type="region of interest" description="Disordered" evidence="1">
    <location>
        <begin position="41"/>
        <end position="64"/>
    </location>
</feature>
<organism evidence="2 3">
    <name type="scientific">Pleurodeles waltl</name>
    <name type="common">Iberian ribbed newt</name>
    <dbReference type="NCBI Taxonomy" id="8319"/>
    <lineage>
        <taxon>Eukaryota</taxon>
        <taxon>Metazoa</taxon>
        <taxon>Chordata</taxon>
        <taxon>Craniata</taxon>
        <taxon>Vertebrata</taxon>
        <taxon>Euteleostomi</taxon>
        <taxon>Amphibia</taxon>
        <taxon>Batrachia</taxon>
        <taxon>Caudata</taxon>
        <taxon>Salamandroidea</taxon>
        <taxon>Salamandridae</taxon>
        <taxon>Pleurodelinae</taxon>
        <taxon>Pleurodeles</taxon>
    </lineage>
</organism>
<sequence>QGSVAHASIASSRSCSQGTSDVRTWHPRVLSSSVYRRAVEKSIGHTSHPRTGAKGSAASRLSASGMQLKKRNRNGPYLRRLPFTSCHHSTRGRRPCHAIRVDDPSTWKSNEDINRRGEVVHVSHSSPGGRRGRQIKGCCAWAERLPLLCQLSLRVIASKMESVIPEVSEGKDG</sequence>
<feature type="region of interest" description="Disordered" evidence="1">
    <location>
        <begin position="1"/>
        <end position="23"/>
    </location>
</feature>
<feature type="compositionally biased region" description="Polar residues" evidence="1">
    <location>
        <begin position="1"/>
        <end position="22"/>
    </location>
</feature>
<keyword evidence="3" id="KW-1185">Reference proteome</keyword>
<protein>
    <submittedName>
        <fullName evidence="2">Uncharacterized protein</fullName>
    </submittedName>
</protein>
<dbReference type="Proteomes" id="UP001066276">
    <property type="component" value="Chromosome 10"/>
</dbReference>
<evidence type="ECO:0000256" key="1">
    <source>
        <dbReference type="SAM" id="MobiDB-lite"/>
    </source>
</evidence>